<gene>
    <name evidence="1" type="ORF">SAMN05216463_101120</name>
</gene>
<sequence>MKTICIYSHDVKATGIKVIIKNIQKNLEGVDIQVESDINKALEYDVILPYGVLASYDVYKRDKSKCSLSLMVDAESLTNISKFHYLVNKSRVVPFKERYKELLRYFLHLYMEHRIFKSYEKILLVSYYDKTYFEKNILTKYYADKIVVVPNGVIIPAKKKNQREKDNFIVLGFLSEWWNANNDLTYERKCFLEYVWKDAVKANPKLKLVMCGRGMSEKQKEIFKKYPNVEGIGEVDDLNEFYNQIDASIIINVKHAGILNKALDSFAYRCPLIGEKHNFWAFKNIPDCFYTYSDGNSLAESAKIIVENEKEVSEKVEKAYCYIKDYHNWDNNYKPLVNIIRQLLVD</sequence>
<dbReference type="RefSeq" id="WP_073203718.1">
    <property type="nucleotide sequence ID" value="NZ_FRBD01000001.1"/>
</dbReference>
<dbReference type="Gene3D" id="3.40.50.2000">
    <property type="entry name" value="Glycogen Phosphorylase B"/>
    <property type="match status" value="1"/>
</dbReference>
<organism evidence="1 2">
    <name type="scientific">Xylanibacter ruminicola</name>
    <name type="common">Prevotella ruminicola</name>
    <dbReference type="NCBI Taxonomy" id="839"/>
    <lineage>
        <taxon>Bacteria</taxon>
        <taxon>Pseudomonadati</taxon>
        <taxon>Bacteroidota</taxon>
        <taxon>Bacteroidia</taxon>
        <taxon>Bacteroidales</taxon>
        <taxon>Prevotellaceae</taxon>
        <taxon>Xylanibacter</taxon>
    </lineage>
</organism>
<dbReference type="GO" id="GO:0016740">
    <property type="term" value="F:transferase activity"/>
    <property type="evidence" value="ECO:0007669"/>
    <property type="project" value="UniProtKB-KW"/>
</dbReference>
<dbReference type="EMBL" id="FRBD01000001">
    <property type="protein sequence ID" value="SHK28352.1"/>
    <property type="molecule type" value="Genomic_DNA"/>
</dbReference>
<dbReference type="OrthoDB" id="1093734at2"/>
<accession>A0A1M6R7C6</accession>
<protein>
    <submittedName>
        <fullName evidence="1">Glycosyltransferase involved in cell wall bisynthesis</fullName>
    </submittedName>
</protein>
<dbReference type="Pfam" id="PF13692">
    <property type="entry name" value="Glyco_trans_1_4"/>
    <property type="match status" value="1"/>
</dbReference>
<dbReference type="AlphaFoldDB" id="A0A1M6R7C6"/>
<dbReference type="Proteomes" id="UP000184130">
    <property type="component" value="Unassembled WGS sequence"/>
</dbReference>
<reference evidence="1 2" key="1">
    <citation type="submission" date="2016-11" db="EMBL/GenBank/DDBJ databases">
        <authorList>
            <person name="Jaros S."/>
            <person name="Januszkiewicz K."/>
            <person name="Wedrychowicz H."/>
        </authorList>
    </citation>
    <scope>NUCLEOTIDE SEQUENCE [LARGE SCALE GENOMIC DNA]</scope>
    <source>
        <strain evidence="1 2">KHT3</strain>
    </source>
</reference>
<evidence type="ECO:0000313" key="2">
    <source>
        <dbReference type="Proteomes" id="UP000184130"/>
    </source>
</evidence>
<dbReference type="SUPFAM" id="SSF53756">
    <property type="entry name" value="UDP-Glycosyltransferase/glycogen phosphorylase"/>
    <property type="match status" value="1"/>
</dbReference>
<evidence type="ECO:0000313" key="1">
    <source>
        <dbReference type="EMBL" id="SHK28352.1"/>
    </source>
</evidence>
<keyword evidence="1" id="KW-0808">Transferase</keyword>
<name>A0A1M6R7C6_XYLRU</name>
<proteinExistence type="predicted"/>